<accession>A0AAN0JC50</accession>
<evidence type="ECO:0000313" key="5">
    <source>
        <dbReference type="EnsemblMetazoa" id="XP_019854278.1"/>
    </source>
</evidence>
<dbReference type="InterPro" id="IPR036179">
    <property type="entry name" value="Ig-like_dom_sf"/>
</dbReference>
<feature type="chain" id="PRO_5042793279" description="Ig-like domain-containing protein" evidence="3">
    <location>
        <begin position="22"/>
        <end position="442"/>
    </location>
</feature>
<dbReference type="EnsemblMetazoa" id="XM_019998719.1">
    <property type="protein sequence ID" value="XP_019854278.1"/>
    <property type="gene ID" value="LOC100635214"/>
</dbReference>
<reference evidence="6" key="1">
    <citation type="journal article" date="2010" name="Nature">
        <title>The Amphimedon queenslandica genome and the evolution of animal complexity.</title>
        <authorList>
            <person name="Srivastava M."/>
            <person name="Simakov O."/>
            <person name="Chapman J."/>
            <person name="Fahey B."/>
            <person name="Gauthier M.E."/>
            <person name="Mitros T."/>
            <person name="Richards G.S."/>
            <person name="Conaco C."/>
            <person name="Dacre M."/>
            <person name="Hellsten U."/>
            <person name="Larroux C."/>
            <person name="Putnam N.H."/>
            <person name="Stanke M."/>
            <person name="Adamska M."/>
            <person name="Darling A."/>
            <person name="Degnan S.M."/>
            <person name="Oakley T.H."/>
            <person name="Plachetzki D.C."/>
            <person name="Zhai Y."/>
            <person name="Adamski M."/>
            <person name="Calcino A."/>
            <person name="Cummins S.F."/>
            <person name="Goodstein D.M."/>
            <person name="Harris C."/>
            <person name="Jackson D.J."/>
            <person name="Leys S.P."/>
            <person name="Shu S."/>
            <person name="Woodcroft B.J."/>
            <person name="Vervoort M."/>
            <person name="Kosik K.S."/>
            <person name="Manning G."/>
            <person name="Degnan B.M."/>
            <person name="Rokhsar D.S."/>
        </authorList>
    </citation>
    <scope>NUCLEOTIDE SEQUENCE [LARGE SCALE GENOMIC DNA]</scope>
</reference>
<evidence type="ECO:0000313" key="6">
    <source>
        <dbReference type="Proteomes" id="UP000007879"/>
    </source>
</evidence>
<dbReference type="Gene3D" id="2.60.40.10">
    <property type="entry name" value="Immunoglobulins"/>
    <property type="match status" value="1"/>
</dbReference>
<gene>
    <name evidence="5" type="primary">100635214</name>
</gene>
<dbReference type="InterPro" id="IPR013783">
    <property type="entry name" value="Ig-like_fold"/>
</dbReference>
<dbReference type="SMART" id="SM00409">
    <property type="entry name" value="IG"/>
    <property type="match status" value="1"/>
</dbReference>
<dbReference type="Proteomes" id="UP000007879">
    <property type="component" value="Unassembled WGS sequence"/>
</dbReference>
<organism evidence="5 6">
    <name type="scientific">Amphimedon queenslandica</name>
    <name type="common">Sponge</name>
    <dbReference type="NCBI Taxonomy" id="400682"/>
    <lineage>
        <taxon>Eukaryota</taxon>
        <taxon>Metazoa</taxon>
        <taxon>Porifera</taxon>
        <taxon>Demospongiae</taxon>
        <taxon>Heteroscleromorpha</taxon>
        <taxon>Haplosclerida</taxon>
        <taxon>Niphatidae</taxon>
        <taxon>Amphimedon</taxon>
    </lineage>
</organism>
<keyword evidence="2" id="KW-0472">Membrane</keyword>
<evidence type="ECO:0000256" key="2">
    <source>
        <dbReference type="SAM" id="Phobius"/>
    </source>
</evidence>
<feature type="domain" description="Ig-like" evidence="4">
    <location>
        <begin position="226"/>
        <end position="339"/>
    </location>
</feature>
<dbReference type="CDD" id="cd00096">
    <property type="entry name" value="Ig"/>
    <property type="match status" value="1"/>
</dbReference>
<evidence type="ECO:0000259" key="4">
    <source>
        <dbReference type="PROSITE" id="PS50835"/>
    </source>
</evidence>
<dbReference type="InterPro" id="IPR003599">
    <property type="entry name" value="Ig_sub"/>
</dbReference>
<proteinExistence type="predicted"/>
<keyword evidence="3" id="KW-0732">Signal</keyword>
<evidence type="ECO:0000256" key="3">
    <source>
        <dbReference type="SAM" id="SignalP"/>
    </source>
</evidence>
<dbReference type="PROSITE" id="PS50835">
    <property type="entry name" value="IG_LIKE"/>
    <property type="match status" value="1"/>
</dbReference>
<feature type="transmembrane region" description="Helical" evidence="2">
    <location>
        <begin position="347"/>
        <end position="370"/>
    </location>
</feature>
<keyword evidence="2" id="KW-1133">Transmembrane helix</keyword>
<feature type="signal peptide" evidence="3">
    <location>
        <begin position="1"/>
        <end position="21"/>
    </location>
</feature>
<keyword evidence="2" id="KW-0812">Transmembrane</keyword>
<reference evidence="5" key="2">
    <citation type="submission" date="2024-06" db="UniProtKB">
        <authorList>
            <consortium name="EnsemblMetazoa"/>
        </authorList>
    </citation>
    <scope>IDENTIFICATION</scope>
</reference>
<name>A0AAN0JC50_AMPQE</name>
<evidence type="ECO:0000256" key="1">
    <source>
        <dbReference type="SAM" id="MobiDB-lite"/>
    </source>
</evidence>
<dbReference type="InterPro" id="IPR007110">
    <property type="entry name" value="Ig-like_dom"/>
</dbReference>
<dbReference type="EnsemblMetazoa" id="XM_019998681.1">
    <property type="protein sequence ID" value="XP_019854240.1"/>
    <property type="gene ID" value="LOC100635214"/>
</dbReference>
<feature type="region of interest" description="Disordered" evidence="1">
    <location>
        <begin position="414"/>
        <end position="442"/>
    </location>
</feature>
<keyword evidence="6" id="KW-1185">Reference proteome</keyword>
<sequence>MVTWWTSACFCALFLISTCSSQLCNKTVSVEVTSSGRLMLPSVGSVILWTDKRVQSWNFSNGTSLSDRQYISVGTEDSYYILVGGDTTYNVTLEFDIRAISCKNITLDLQVSSRSFSCVPVSSCGTSDDIDVTRIRWLKAYYIDDDSYVDDYQELGSSGCDGFMPVGIDNHIGRDRITFNDSRSEDNRIISNGTLIITQDNACSAGYYIAVADGVIIYQFTFYYGPEFVNNPSTESAKVTLGADNFHEFSCLFRSFPSPIVTWYLNDQAVNEPNVRYVNISSNNNMMPNTTVTSVAYDYTWTLFGGLTINDVQYENGGRYRCSGSNGYMTTESDSRLLRVQSPLRPLWPILGIIASCIITAVFIAAGYIVDKIKGDDKTTISQDEIDGNTSMPEKPLREIDSFSGNYGAFRPSSVNSFNEDDTKELYRRSSSAKELLPNQTS</sequence>
<dbReference type="SUPFAM" id="SSF48726">
    <property type="entry name" value="Immunoglobulin"/>
    <property type="match status" value="1"/>
</dbReference>
<dbReference type="AlphaFoldDB" id="A0AAN0JC50"/>
<dbReference type="KEGG" id="aqu:100635214"/>
<protein>
    <recommendedName>
        <fullName evidence="4">Ig-like domain-containing protein</fullName>
    </recommendedName>
</protein>